<evidence type="ECO:0000256" key="1">
    <source>
        <dbReference type="SAM" id="MobiDB-lite"/>
    </source>
</evidence>
<organism evidence="2 3">
    <name type="scientific">Mucuna pruriens</name>
    <name type="common">Velvet bean</name>
    <name type="synonym">Dolichos pruriens</name>
    <dbReference type="NCBI Taxonomy" id="157652"/>
    <lineage>
        <taxon>Eukaryota</taxon>
        <taxon>Viridiplantae</taxon>
        <taxon>Streptophyta</taxon>
        <taxon>Embryophyta</taxon>
        <taxon>Tracheophyta</taxon>
        <taxon>Spermatophyta</taxon>
        <taxon>Magnoliopsida</taxon>
        <taxon>eudicotyledons</taxon>
        <taxon>Gunneridae</taxon>
        <taxon>Pentapetalae</taxon>
        <taxon>rosids</taxon>
        <taxon>fabids</taxon>
        <taxon>Fabales</taxon>
        <taxon>Fabaceae</taxon>
        <taxon>Papilionoideae</taxon>
        <taxon>50 kb inversion clade</taxon>
        <taxon>NPAAA clade</taxon>
        <taxon>indigoferoid/millettioid clade</taxon>
        <taxon>Phaseoleae</taxon>
        <taxon>Mucuna</taxon>
    </lineage>
</organism>
<feature type="region of interest" description="Disordered" evidence="1">
    <location>
        <begin position="1"/>
        <end position="26"/>
    </location>
</feature>
<dbReference type="OrthoDB" id="1747743at2759"/>
<evidence type="ECO:0000313" key="2">
    <source>
        <dbReference type="EMBL" id="RDX80372.1"/>
    </source>
</evidence>
<dbReference type="Proteomes" id="UP000257109">
    <property type="component" value="Unassembled WGS sequence"/>
</dbReference>
<comment type="caution">
    <text evidence="2">The sequence shown here is derived from an EMBL/GenBank/DDBJ whole genome shotgun (WGS) entry which is preliminary data.</text>
</comment>
<name>A0A371FQ53_MUCPR</name>
<gene>
    <name evidence="2" type="ORF">CR513_39078</name>
</gene>
<dbReference type="AlphaFoldDB" id="A0A371FQ53"/>
<reference evidence="2" key="1">
    <citation type="submission" date="2018-05" db="EMBL/GenBank/DDBJ databases">
        <title>Draft genome of Mucuna pruriens seed.</title>
        <authorList>
            <person name="Nnadi N.E."/>
            <person name="Vos R."/>
            <person name="Hasami M.H."/>
            <person name="Devisetty U.K."/>
            <person name="Aguiy J.C."/>
        </authorList>
    </citation>
    <scope>NUCLEOTIDE SEQUENCE [LARGE SCALE GENOMIC DNA]</scope>
    <source>
        <strain evidence="2">JCA_2017</strain>
    </source>
</reference>
<keyword evidence="3" id="KW-1185">Reference proteome</keyword>
<dbReference type="PANTHER" id="PTHR35046">
    <property type="entry name" value="ZINC KNUCKLE (CCHC-TYPE) FAMILY PROTEIN"/>
    <property type="match status" value="1"/>
</dbReference>
<dbReference type="PANTHER" id="PTHR35046:SF26">
    <property type="entry name" value="RNA-DIRECTED DNA POLYMERASE"/>
    <property type="match status" value="1"/>
</dbReference>
<evidence type="ECO:0000313" key="3">
    <source>
        <dbReference type="Proteomes" id="UP000257109"/>
    </source>
</evidence>
<feature type="non-terminal residue" evidence="2">
    <location>
        <position position="1"/>
    </location>
</feature>
<sequence>MVMRENREMQSTSSQEDSTSYSKVESSCDDSHYEGDLLMVMRLMSSLCKCNKLKASKKVSYPYFFLPQTLQVQWLSDRDEIVVDKQVPLAFTIGNYKDKVLCDVVPMATHILLVGLGNMIGGWLRIGLSIVFHLNTRDIRKKKRKERSAKEKKRKKVRKVLKEKKRVRVGKTQKRSEEKKSLLLSRREVKRMLLDRREPLFLLPTNKCLNFKDVFQKEVPHGLPPLRGIEHHIELTLRATLLNREAYRINPKEAKEIQ</sequence>
<protein>
    <submittedName>
        <fullName evidence="2">Uncharacterized protein</fullName>
    </submittedName>
</protein>
<dbReference type="EMBL" id="QJKJ01008239">
    <property type="protein sequence ID" value="RDX80372.1"/>
    <property type="molecule type" value="Genomic_DNA"/>
</dbReference>
<proteinExistence type="predicted"/>
<accession>A0A371FQ53</accession>
<feature type="compositionally biased region" description="Low complexity" evidence="1">
    <location>
        <begin position="10"/>
        <end position="22"/>
    </location>
</feature>